<gene>
    <name evidence="2" type="ORF">C4520_15050</name>
</gene>
<dbReference type="Pfam" id="PF01979">
    <property type="entry name" value="Amidohydro_1"/>
    <property type="match status" value="1"/>
</dbReference>
<dbReference type="InterPro" id="IPR011059">
    <property type="entry name" value="Metal-dep_hydrolase_composite"/>
</dbReference>
<dbReference type="Gene3D" id="3.20.20.140">
    <property type="entry name" value="Metal-dependent hydrolases"/>
    <property type="match status" value="1"/>
</dbReference>
<dbReference type="Proteomes" id="UP000265882">
    <property type="component" value="Unassembled WGS sequence"/>
</dbReference>
<reference evidence="2 3" key="1">
    <citation type="journal article" date="2017" name="ISME J.">
        <title>Energy and carbon metabolisms in a deep terrestrial subsurface fluid microbial community.</title>
        <authorList>
            <person name="Momper L."/>
            <person name="Jungbluth S.P."/>
            <person name="Lee M.D."/>
            <person name="Amend J.P."/>
        </authorList>
    </citation>
    <scope>NUCLEOTIDE SEQUENCE [LARGE SCALE GENOMIC DNA]</scope>
    <source>
        <strain evidence="2">SURF_5</strain>
    </source>
</reference>
<dbReference type="SUPFAM" id="SSF51338">
    <property type="entry name" value="Composite domain of metallo-dependent hydrolases"/>
    <property type="match status" value="1"/>
</dbReference>
<dbReference type="PANTHER" id="PTHR43135">
    <property type="entry name" value="ALPHA-D-RIBOSE 1-METHYLPHOSPHONATE 5-TRIPHOSPHATE DIPHOSPHATASE"/>
    <property type="match status" value="1"/>
</dbReference>
<dbReference type="InterPro" id="IPR006680">
    <property type="entry name" value="Amidohydro-rel"/>
</dbReference>
<dbReference type="PANTHER" id="PTHR43135:SF3">
    <property type="entry name" value="ALPHA-D-RIBOSE 1-METHYLPHOSPHONATE 5-TRIPHOSPHATE DIPHOSPHATASE"/>
    <property type="match status" value="1"/>
</dbReference>
<evidence type="ECO:0000313" key="3">
    <source>
        <dbReference type="Proteomes" id="UP000265882"/>
    </source>
</evidence>
<evidence type="ECO:0000259" key="1">
    <source>
        <dbReference type="Pfam" id="PF01979"/>
    </source>
</evidence>
<keyword evidence="2" id="KW-0378">Hydrolase</keyword>
<accession>A0A3A4NR40</accession>
<dbReference type="SUPFAM" id="SSF51556">
    <property type="entry name" value="Metallo-dependent hydrolases"/>
    <property type="match status" value="1"/>
</dbReference>
<dbReference type="CDD" id="cd01299">
    <property type="entry name" value="Met_dep_hydrolase_A"/>
    <property type="match status" value="1"/>
</dbReference>
<feature type="domain" description="Amidohydrolase-related" evidence="1">
    <location>
        <begin position="53"/>
        <end position="405"/>
    </location>
</feature>
<dbReference type="InterPro" id="IPR057744">
    <property type="entry name" value="OTAase-like"/>
</dbReference>
<comment type="caution">
    <text evidence="2">The sequence shown here is derived from an EMBL/GenBank/DDBJ whole genome shotgun (WGS) entry which is preliminary data.</text>
</comment>
<name>A0A3A4NR40_ABYX5</name>
<proteinExistence type="predicted"/>
<sequence>MKTIIRNANLIDGIARKPALGVDLLIEDDAIKDIGPELKTGDVAVSIDAAGKTVMPGLIDAHLHLMGIRGYNPILVYTDPPFLRATRGVADVRNLIEAGFTAVRCAGSNLSISLNRAIEEGTIPGPRIVASNLAISQTAGHGDLHMLPREWLAGPYFSSRIADGPDDCRKAAREQIREGAGVIKIMTTGGVLSEKDSPAQPQFVDEEVAAIVEEAHRVGLKVMSHAQSPAGIQLALRNGVDTIEHAIYLDEKTIDLLLEKNAVVVPTFAIVDAIVKYGRVAGVREYAMRKAEESHKAHIESIRNAFDAGVKIAAGTDFPGSPGVAHGDNAVELEIFVEQLGLSPMDAIISATRIGAEALGMDDKIGTLSPGKKADLLIVDGDPTQDIKILQDKSAIKLVMRSGQIAVDRR</sequence>
<dbReference type="AlphaFoldDB" id="A0A3A4NR40"/>
<dbReference type="InterPro" id="IPR051781">
    <property type="entry name" value="Metallo-dep_Hydrolase"/>
</dbReference>
<protein>
    <submittedName>
        <fullName evidence="2">Amidohydrolase family protein</fullName>
    </submittedName>
</protein>
<dbReference type="GO" id="GO:0016810">
    <property type="term" value="F:hydrolase activity, acting on carbon-nitrogen (but not peptide) bonds"/>
    <property type="evidence" value="ECO:0007669"/>
    <property type="project" value="InterPro"/>
</dbReference>
<dbReference type="Gene3D" id="2.30.40.10">
    <property type="entry name" value="Urease, subunit C, domain 1"/>
    <property type="match status" value="1"/>
</dbReference>
<dbReference type="InterPro" id="IPR032466">
    <property type="entry name" value="Metal_Hydrolase"/>
</dbReference>
<evidence type="ECO:0000313" key="2">
    <source>
        <dbReference type="EMBL" id="RJP18001.1"/>
    </source>
</evidence>
<dbReference type="EMBL" id="QZKU01000106">
    <property type="protein sequence ID" value="RJP18001.1"/>
    <property type="molecule type" value="Genomic_DNA"/>
</dbReference>
<organism evidence="2 3">
    <name type="scientific">Abyssobacteria bacterium (strain SURF_5)</name>
    <dbReference type="NCBI Taxonomy" id="2093360"/>
    <lineage>
        <taxon>Bacteria</taxon>
        <taxon>Pseudomonadati</taxon>
        <taxon>Candidatus Hydrogenedentota</taxon>
        <taxon>Candidatus Abyssobacteria</taxon>
    </lineage>
</organism>